<evidence type="ECO:0000256" key="1">
    <source>
        <dbReference type="SAM" id="MobiDB-lite"/>
    </source>
</evidence>
<feature type="compositionally biased region" description="Basic and acidic residues" evidence="1">
    <location>
        <begin position="64"/>
        <end position="88"/>
    </location>
</feature>
<organism evidence="2 3">
    <name type="scientific">Paenibacillus auburnensis</name>
    <dbReference type="NCBI Taxonomy" id="2905649"/>
    <lineage>
        <taxon>Bacteria</taxon>
        <taxon>Bacillati</taxon>
        <taxon>Bacillota</taxon>
        <taxon>Bacilli</taxon>
        <taxon>Bacillales</taxon>
        <taxon>Paenibacillaceae</taxon>
        <taxon>Paenibacillus</taxon>
    </lineage>
</organism>
<reference evidence="2" key="1">
    <citation type="submission" date="2022-01" db="EMBL/GenBank/DDBJ databases">
        <authorList>
            <person name="Criscuolo A."/>
        </authorList>
    </citation>
    <scope>NUCLEOTIDE SEQUENCE</scope>
    <source>
        <strain evidence="2">CIP111892</strain>
    </source>
</reference>
<evidence type="ECO:0000313" key="3">
    <source>
        <dbReference type="Proteomes" id="UP000838324"/>
    </source>
</evidence>
<feature type="region of interest" description="Disordered" evidence="1">
    <location>
        <begin position="55"/>
        <end position="88"/>
    </location>
</feature>
<accession>A0ABM9BT34</accession>
<gene>
    <name evidence="2" type="ORF">PAECIP111892_01626</name>
</gene>
<keyword evidence="3" id="KW-1185">Reference proteome</keyword>
<dbReference type="RefSeq" id="WP_236331701.1">
    <property type="nucleotide sequence ID" value="NZ_CAKMMG010000001.1"/>
</dbReference>
<dbReference type="Proteomes" id="UP000838324">
    <property type="component" value="Unassembled WGS sequence"/>
</dbReference>
<name>A0ABM9BT34_9BACL</name>
<comment type="caution">
    <text evidence="2">The sequence shown here is derived from an EMBL/GenBank/DDBJ whole genome shotgun (WGS) entry which is preliminary data.</text>
</comment>
<proteinExistence type="predicted"/>
<evidence type="ECO:0000313" key="2">
    <source>
        <dbReference type="EMBL" id="CAH1194382.1"/>
    </source>
</evidence>
<protein>
    <submittedName>
        <fullName evidence="2">Uncharacterized protein</fullName>
    </submittedName>
</protein>
<dbReference type="EMBL" id="CAKMMG010000001">
    <property type="protein sequence ID" value="CAH1194382.1"/>
    <property type="molecule type" value="Genomic_DNA"/>
</dbReference>
<sequence length="122" mass="13043">MNTSSFLCGVMLGAAASMMMSKKRSTMMSSLLQPGGQMQGAGEKARDKIMGMAMTGFGSTQTDGAHDTADHKAAGNADHKESAIKSKESNLKMLKDFIRSNPEVKHEVEQILKETHTAIPGL</sequence>